<dbReference type="SUPFAM" id="SSF90229">
    <property type="entry name" value="CCCH zinc finger"/>
    <property type="match status" value="1"/>
</dbReference>
<feature type="compositionally biased region" description="Gly residues" evidence="10">
    <location>
        <begin position="43"/>
        <end position="57"/>
    </location>
</feature>
<feature type="region of interest" description="Disordered" evidence="10">
    <location>
        <begin position="185"/>
        <end position="214"/>
    </location>
</feature>
<feature type="compositionally biased region" description="Polar residues" evidence="10">
    <location>
        <begin position="452"/>
        <end position="461"/>
    </location>
</feature>
<evidence type="ECO:0000259" key="11">
    <source>
        <dbReference type="PROSITE" id="PS50103"/>
    </source>
</evidence>
<evidence type="ECO:0000256" key="2">
    <source>
        <dbReference type="ARBA" id="ARBA00022723"/>
    </source>
</evidence>
<evidence type="ECO:0000313" key="12">
    <source>
        <dbReference type="Proteomes" id="UP000694844"/>
    </source>
</evidence>
<gene>
    <name evidence="13" type="primary">LOC111107607</name>
</gene>
<evidence type="ECO:0000256" key="1">
    <source>
        <dbReference type="ARBA" id="ARBA00004335"/>
    </source>
</evidence>
<reference evidence="13" key="2">
    <citation type="submission" date="2025-08" db="UniProtKB">
        <authorList>
            <consortium name="RefSeq"/>
        </authorList>
    </citation>
    <scope>IDENTIFICATION</scope>
    <source>
        <tissue evidence="13">Whole sample</tissue>
    </source>
</reference>
<evidence type="ECO:0000256" key="6">
    <source>
        <dbReference type="ARBA" id="ARBA00037262"/>
    </source>
</evidence>
<dbReference type="RefSeq" id="XP_022298978.1">
    <property type="nucleotide sequence ID" value="XM_022443270.1"/>
</dbReference>
<dbReference type="Gene3D" id="4.10.1000.10">
    <property type="entry name" value="Zinc finger, CCCH-type"/>
    <property type="match status" value="1"/>
</dbReference>
<keyword evidence="12" id="KW-1185">Reference proteome</keyword>
<organism evidence="12 13">
    <name type="scientific">Crassostrea virginica</name>
    <name type="common">Eastern oyster</name>
    <dbReference type="NCBI Taxonomy" id="6565"/>
    <lineage>
        <taxon>Eukaryota</taxon>
        <taxon>Metazoa</taxon>
        <taxon>Spiralia</taxon>
        <taxon>Lophotrochozoa</taxon>
        <taxon>Mollusca</taxon>
        <taxon>Bivalvia</taxon>
        <taxon>Autobranchia</taxon>
        <taxon>Pteriomorphia</taxon>
        <taxon>Ostreida</taxon>
        <taxon>Ostreoidea</taxon>
        <taxon>Ostreidae</taxon>
        <taxon>Crassostrea</taxon>
    </lineage>
</organism>
<dbReference type="Pfam" id="PF18044">
    <property type="entry name" value="zf-CCCH_4"/>
    <property type="match status" value="1"/>
</dbReference>
<feature type="zinc finger region" description="C3H1-type" evidence="9">
    <location>
        <begin position="1"/>
        <end position="25"/>
    </location>
</feature>
<proteinExistence type="predicted"/>
<evidence type="ECO:0000256" key="7">
    <source>
        <dbReference type="ARBA" id="ARBA00039886"/>
    </source>
</evidence>
<dbReference type="GeneID" id="111107607"/>
<dbReference type="InterPro" id="IPR051767">
    <property type="entry name" value="Nucleoporin_NUP42"/>
</dbReference>
<dbReference type="InterPro" id="IPR036855">
    <property type="entry name" value="Znf_CCCH_sf"/>
</dbReference>
<comment type="subcellular location">
    <subcellularLocation>
        <location evidence="1">Nucleus membrane</location>
        <topology evidence="1">Peripheral membrane protein</topology>
        <orientation evidence="1">Cytoplasmic side</orientation>
    </subcellularLocation>
</comment>
<protein>
    <recommendedName>
        <fullName evidence="7">Nucleoporin NUP42</fullName>
    </recommendedName>
    <alternativeName>
        <fullName evidence="8">Nucleoporin-like protein 2</fullName>
    </alternativeName>
</protein>
<feature type="region of interest" description="Disordered" evidence="10">
    <location>
        <begin position="386"/>
        <end position="461"/>
    </location>
</feature>
<feature type="compositionally biased region" description="Polar residues" evidence="10">
    <location>
        <begin position="185"/>
        <end position="208"/>
    </location>
</feature>
<dbReference type="InterPro" id="IPR041367">
    <property type="entry name" value="Znf-CCCH_4"/>
</dbReference>
<comment type="function">
    <text evidence="6">Required for the export of mRNAs containing poly(A) tails from the nucleus into the cytoplasm.</text>
</comment>
<sequence>MVICKFFMQGNCRYGDNCKFEHPQGGNSGYAYAAQRQLFGGGGGGSRFGGGGGGGGNNPFKWSSNDYQRTQQKPASQQVSSGDLINTMIAEVKDWERNKMWPFSCIGFEKDSPCVPDFEDTSPEELRHLAYEAQKSNTFQGYVDYVQNLMADFSKKRQMLANANLRTKQKLQSIIDDYRLRKNRSGSSASYNAGSLFSSPTPSENSIQSSGFGSFGGSSTQSAFGSSGGFGSSGSTGGFGATSGSTGGFGATSGLTGGFGATSGSTGGFGATPGSTGGFGATPGSTGGFGATSGSTGGFGATSGSTGGFGATPGSTGGFGATSGSTGGFGATSGSTGGFGATPGSTGGFGATSGSTGGFGATSGSTGGFGSSGSFGATGGFGTGTSSGATFGAQPTSASNNPFGSSNMTPFGNANLSSNPITKTPSGGFSNPGASPFGIPTQPTPGGAGATPQVTAQSTTYTPLDKLTPEELAEFQATHFTLGKIPTKPPPKELCF</sequence>
<evidence type="ECO:0000256" key="10">
    <source>
        <dbReference type="SAM" id="MobiDB-lite"/>
    </source>
</evidence>
<dbReference type="PANTHER" id="PTHR46527:SF1">
    <property type="entry name" value="NUCLEOPORIN NUP42"/>
    <property type="match status" value="1"/>
</dbReference>
<dbReference type="OrthoDB" id="20729at2759"/>
<keyword evidence="2 9" id="KW-0479">Metal-binding</keyword>
<feature type="compositionally biased region" description="Polar residues" evidence="10">
    <location>
        <begin position="394"/>
        <end position="433"/>
    </location>
</feature>
<keyword evidence="4 9" id="KW-0862">Zinc</keyword>
<feature type="compositionally biased region" description="Polar residues" evidence="10">
    <location>
        <begin position="60"/>
        <end position="80"/>
    </location>
</feature>
<evidence type="ECO:0000256" key="3">
    <source>
        <dbReference type="ARBA" id="ARBA00022771"/>
    </source>
</evidence>
<dbReference type="KEGG" id="cvn:111107607"/>
<dbReference type="GO" id="GO:0008270">
    <property type="term" value="F:zinc ion binding"/>
    <property type="evidence" value="ECO:0007669"/>
    <property type="project" value="UniProtKB-KW"/>
</dbReference>
<evidence type="ECO:0000256" key="4">
    <source>
        <dbReference type="ARBA" id="ARBA00022833"/>
    </source>
</evidence>
<dbReference type="Proteomes" id="UP000694844">
    <property type="component" value="Chromosome 1"/>
</dbReference>
<accession>A0A8B8B766</accession>
<reference evidence="12" key="1">
    <citation type="submission" date="2024-06" db="UniProtKB">
        <authorList>
            <consortium name="RefSeq"/>
        </authorList>
    </citation>
    <scope>NUCLEOTIDE SEQUENCE [LARGE SCALE GENOMIC DNA]</scope>
</reference>
<evidence type="ECO:0000256" key="9">
    <source>
        <dbReference type="PROSITE-ProRule" id="PRU00723"/>
    </source>
</evidence>
<dbReference type="PROSITE" id="PS50103">
    <property type="entry name" value="ZF_C3H1"/>
    <property type="match status" value="1"/>
</dbReference>
<feature type="region of interest" description="Disordered" evidence="10">
    <location>
        <begin position="43"/>
        <end position="80"/>
    </location>
</feature>
<dbReference type="SMART" id="SM00356">
    <property type="entry name" value="ZnF_C3H1"/>
    <property type="match status" value="1"/>
</dbReference>
<name>A0A8B8B766_CRAVI</name>
<keyword evidence="5" id="KW-0539">Nucleus</keyword>
<feature type="domain" description="C3H1-type" evidence="11">
    <location>
        <begin position="1"/>
        <end position="25"/>
    </location>
</feature>
<feature type="region of interest" description="Disordered" evidence="10">
    <location>
        <begin position="274"/>
        <end position="293"/>
    </location>
</feature>
<dbReference type="PANTHER" id="PTHR46527">
    <property type="entry name" value="NUCLEOPORIN-LIKE PROTEIN 2"/>
    <property type="match status" value="1"/>
</dbReference>
<evidence type="ECO:0000313" key="13">
    <source>
        <dbReference type="RefSeq" id="XP_022298978.1"/>
    </source>
</evidence>
<dbReference type="AlphaFoldDB" id="A0A8B8B766"/>
<keyword evidence="3 9" id="KW-0863">Zinc-finger</keyword>
<evidence type="ECO:0000256" key="5">
    <source>
        <dbReference type="ARBA" id="ARBA00023242"/>
    </source>
</evidence>
<evidence type="ECO:0000256" key="8">
    <source>
        <dbReference type="ARBA" id="ARBA00042384"/>
    </source>
</evidence>
<dbReference type="GO" id="GO:0031965">
    <property type="term" value="C:nuclear membrane"/>
    <property type="evidence" value="ECO:0007669"/>
    <property type="project" value="UniProtKB-SubCell"/>
</dbReference>
<dbReference type="InterPro" id="IPR000571">
    <property type="entry name" value="Znf_CCCH"/>
</dbReference>